<dbReference type="EMBL" id="WHPD01003013">
    <property type="protein sequence ID" value="MPV89778.1"/>
    <property type="molecule type" value="Genomic_DNA"/>
</dbReference>
<feature type="binding site" evidence="2">
    <location>
        <position position="128"/>
    </location>
    <ligand>
        <name>substrate</name>
    </ligand>
</feature>
<evidence type="ECO:0000259" key="3">
    <source>
        <dbReference type="Pfam" id="PF07685"/>
    </source>
</evidence>
<dbReference type="GO" id="GO:0140282">
    <property type="term" value="F:carbon-nitrogen ligase activity on lipid II"/>
    <property type="evidence" value="ECO:0007669"/>
    <property type="project" value="UniProtKB-UniRule"/>
</dbReference>
<feature type="active site" description="Nucleophile" evidence="2">
    <location>
        <position position="94"/>
    </location>
</feature>
<dbReference type="GO" id="GO:0009252">
    <property type="term" value="P:peptidoglycan biosynthetic process"/>
    <property type="evidence" value="ECO:0007669"/>
    <property type="project" value="UniProtKB-UniRule"/>
</dbReference>
<dbReference type="Proteomes" id="UP000429644">
    <property type="component" value="Unassembled WGS sequence"/>
</dbReference>
<dbReference type="Gene3D" id="3.40.50.880">
    <property type="match status" value="1"/>
</dbReference>
<dbReference type="OrthoDB" id="9782045at2"/>
<evidence type="ECO:0000313" key="5">
    <source>
        <dbReference type="Proteomes" id="UP000429644"/>
    </source>
</evidence>
<dbReference type="GO" id="GO:0008360">
    <property type="term" value="P:regulation of cell shape"/>
    <property type="evidence" value="ECO:0007669"/>
    <property type="project" value="UniProtKB-KW"/>
</dbReference>
<feature type="active site" evidence="2">
    <location>
        <position position="191"/>
    </location>
</feature>
<dbReference type="UniPathway" id="UPA00219"/>
<organism evidence="4 5">
    <name type="scientific">Georgenia ruanii</name>
    <dbReference type="NCBI Taxonomy" id="348442"/>
    <lineage>
        <taxon>Bacteria</taxon>
        <taxon>Bacillati</taxon>
        <taxon>Actinomycetota</taxon>
        <taxon>Actinomycetes</taxon>
        <taxon>Micrococcales</taxon>
        <taxon>Bogoriellaceae</taxon>
        <taxon>Georgenia</taxon>
    </lineage>
</organism>
<gene>
    <name evidence="2" type="primary">gatD</name>
    <name evidence="4" type="ORF">GB882_13965</name>
</gene>
<dbReference type="GO" id="GO:0071555">
    <property type="term" value="P:cell wall organization"/>
    <property type="evidence" value="ECO:0007669"/>
    <property type="project" value="UniProtKB-KW"/>
</dbReference>
<dbReference type="GO" id="GO:0004359">
    <property type="term" value="F:glutaminase activity"/>
    <property type="evidence" value="ECO:0007669"/>
    <property type="project" value="UniProtKB-UniRule"/>
</dbReference>
<comment type="similarity">
    <text evidence="2">Belongs to the CobB/CobQ family. GatD subfamily.</text>
</comment>
<comment type="catalytic activity">
    <reaction evidence="2">
        <text>L-glutamine + H2O = L-glutamate + NH4(+)</text>
        <dbReference type="Rhea" id="RHEA:15889"/>
        <dbReference type="ChEBI" id="CHEBI:15377"/>
        <dbReference type="ChEBI" id="CHEBI:28938"/>
        <dbReference type="ChEBI" id="CHEBI:29985"/>
        <dbReference type="ChEBI" id="CHEBI:58359"/>
        <dbReference type="EC" id="3.5.1.2"/>
    </reaction>
</comment>
<proteinExistence type="inferred from homology"/>
<dbReference type="GO" id="GO:0009236">
    <property type="term" value="P:cobalamin biosynthetic process"/>
    <property type="evidence" value="ECO:0007669"/>
    <property type="project" value="InterPro"/>
</dbReference>
<comment type="subunit">
    <text evidence="2">Forms a heterodimer with MurT.</text>
</comment>
<comment type="pathway">
    <text evidence="2">Cell wall biogenesis; peptidoglycan biosynthesis.</text>
</comment>
<keyword evidence="2" id="KW-0378">Hydrolase</keyword>
<dbReference type="EC" id="6.3.5.13" evidence="2"/>
<dbReference type="PROSITE" id="PS51274">
    <property type="entry name" value="GATASE_COBBQ"/>
    <property type="match status" value="1"/>
</dbReference>
<feature type="domain" description="CobB/CobQ-like glutamine amidotransferase" evidence="3">
    <location>
        <begin position="6"/>
        <end position="198"/>
    </location>
</feature>
<keyword evidence="2" id="KW-0961">Cell wall biogenesis/degradation</keyword>
<keyword evidence="2" id="KW-0436">Ligase</keyword>
<evidence type="ECO:0000256" key="2">
    <source>
        <dbReference type="HAMAP-Rule" id="MF_02213"/>
    </source>
</evidence>
<dbReference type="CDD" id="cd01750">
    <property type="entry name" value="GATase1_CobQ"/>
    <property type="match status" value="1"/>
</dbReference>
<reference evidence="4 5" key="1">
    <citation type="submission" date="2019-10" db="EMBL/GenBank/DDBJ databases">
        <title>Georgenia wutianyii sp. nov. and Georgenia yuyongxinii sp. nov. isolated from plateau pika (Ochotona curzoniae) in the Qinghai-Tibet plateau of China.</title>
        <authorList>
            <person name="Tian Z."/>
        </authorList>
    </citation>
    <scope>NUCLEOTIDE SEQUENCE [LARGE SCALE GENOMIC DNA]</scope>
    <source>
        <strain evidence="4 5">JCM 15130</strain>
    </source>
</reference>
<sequence>MTRPVRVVWLYARDMNVYGDRGNVLTLARRLEWRGFPVTVTEYNPGDPFPADADLLVGGGGQDSGQDRIHADLHALGPRLAELAARGTPMLMICGMYQLFGRFFRTGEGRVIEGLGLLDLETRAGPRRLIGNVVVRHPDLGDVVGYENHSGQTFLGDGVRPFATVVRGAGNNGRDGTEGAVHRNVIGSYLHGPLLPKNPAVADLLIERAVHRDLEPLAGTADRFAALSRRVAMRRPR</sequence>
<comment type="caution">
    <text evidence="4">The sequence shown here is derived from an EMBL/GenBank/DDBJ whole genome shotgun (WGS) entry which is preliminary data.</text>
</comment>
<dbReference type="InterPro" id="IPR033949">
    <property type="entry name" value="CobQ_GATase1"/>
</dbReference>
<dbReference type="Pfam" id="PF07685">
    <property type="entry name" value="GATase_3"/>
    <property type="match status" value="1"/>
</dbReference>
<dbReference type="PANTHER" id="PTHR21343">
    <property type="entry name" value="DETHIOBIOTIN SYNTHETASE"/>
    <property type="match status" value="1"/>
</dbReference>
<keyword evidence="1 2" id="KW-0315">Glutamine amidotransferase</keyword>
<dbReference type="EC" id="3.5.1.2" evidence="2"/>
<keyword evidence="4" id="KW-0808">Transferase</keyword>
<dbReference type="GO" id="GO:0016740">
    <property type="term" value="F:transferase activity"/>
    <property type="evidence" value="ECO:0007669"/>
    <property type="project" value="UniProtKB-KW"/>
</dbReference>
<comment type="catalytic activity">
    <reaction evidence="2">
        <text>beta-D-GlcNAc-(1-&gt;4)-Mur2Ac(oyl-L-Ala-gamma-D-Glu-L-Lys-D-Ala-D-Ala)-di-trans,octa-cis-undecaprenyl diphosphate + L-glutamine + ATP + H2O = beta-D-GlcNAc-(1-&gt;4)-Mur2Ac(oyl-L-Ala-D-isoglutaminyl-L-Lys-D-Ala-D-Ala)-di-trans,octa-cis-undecaprenyl diphosphate + L-glutamate + ADP + phosphate + H(+)</text>
        <dbReference type="Rhea" id="RHEA:57928"/>
        <dbReference type="ChEBI" id="CHEBI:15377"/>
        <dbReference type="ChEBI" id="CHEBI:15378"/>
        <dbReference type="ChEBI" id="CHEBI:29985"/>
        <dbReference type="ChEBI" id="CHEBI:30616"/>
        <dbReference type="ChEBI" id="CHEBI:43474"/>
        <dbReference type="ChEBI" id="CHEBI:58359"/>
        <dbReference type="ChEBI" id="CHEBI:60033"/>
        <dbReference type="ChEBI" id="CHEBI:62233"/>
        <dbReference type="ChEBI" id="CHEBI:456216"/>
        <dbReference type="EC" id="6.3.5.13"/>
    </reaction>
</comment>
<keyword evidence="2" id="KW-0133">Cell shape</keyword>
<name>A0A7J9UYS0_9MICO</name>
<dbReference type="HAMAP" id="MF_02213">
    <property type="entry name" value="Lipid_II_synth_GatD"/>
    <property type="match status" value="1"/>
</dbReference>
<dbReference type="RefSeq" id="WP_152232538.1">
    <property type="nucleotide sequence ID" value="NZ_BAAAOT010000035.1"/>
</dbReference>
<dbReference type="SUPFAM" id="SSF52317">
    <property type="entry name" value="Class I glutamine amidotransferase-like"/>
    <property type="match status" value="1"/>
</dbReference>
<dbReference type="AlphaFoldDB" id="A0A7J9UYS0"/>
<evidence type="ECO:0000256" key="1">
    <source>
        <dbReference type="ARBA" id="ARBA00022962"/>
    </source>
</evidence>
<accession>A0A7J9UYS0</accession>
<keyword evidence="5" id="KW-1185">Reference proteome</keyword>
<evidence type="ECO:0000313" key="4">
    <source>
        <dbReference type="EMBL" id="MPV89778.1"/>
    </source>
</evidence>
<dbReference type="InterPro" id="IPR011698">
    <property type="entry name" value="GATase_3"/>
</dbReference>
<dbReference type="InterPro" id="IPR043702">
    <property type="entry name" value="Lipid_II_synth_GatD"/>
</dbReference>
<keyword evidence="2" id="KW-0573">Peptidoglycan synthesis</keyword>
<comment type="function">
    <text evidence="2">The lipid II isoglutaminyl synthase complex catalyzes the formation of alpha-D-isoglutamine in the cell wall lipid II stem peptide. The GatD subunit catalyzes the hydrolysis of glutamine to glutamate and ammonia. The resulting ammonia molecule is channeled to the active site of MurT.</text>
</comment>
<dbReference type="InterPro" id="IPR029062">
    <property type="entry name" value="Class_I_gatase-like"/>
</dbReference>
<dbReference type="PANTHER" id="PTHR21343:SF9">
    <property type="entry name" value="LIPID II ISOGLUTAMINYL SYNTHASE (GLUTAMINE-HYDROLYZING) SUBUNIT GATD"/>
    <property type="match status" value="1"/>
</dbReference>
<protein>
    <recommendedName>
        <fullName evidence="2">Lipid II isoglutaminyl synthase (glutamine-hydrolyzing) subunit GatD</fullName>
        <ecNumber evidence="2">6.3.5.13</ecNumber>
    </recommendedName>
    <alternativeName>
        <fullName evidence="2">Lipid II isoglutaminyl synthase glutaminase subunit</fullName>
        <ecNumber evidence="2">3.5.1.2</ecNumber>
    </alternativeName>
</protein>